<evidence type="ECO:0000259" key="3">
    <source>
        <dbReference type="SMART" id="SM00736"/>
    </source>
</evidence>
<evidence type="ECO:0000256" key="2">
    <source>
        <dbReference type="SAM" id="Phobius"/>
    </source>
</evidence>
<organism evidence="4 5">
    <name type="scientific">Colletotrichum chlorophyti</name>
    <dbReference type="NCBI Taxonomy" id="708187"/>
    <lineage>
        <taxon>Eukaryota</taxon>
        <taxon>Fungi</taxon>
        <taxon>Dikarya</taxon>
        <taxon>Ascomycota</taxon>
        <taxon>Pezizomycotina</taxon>
        <taxon>Sordariomycetes</taxon>
        <taxon>Hypocreomycetidae</taxon>
        <taxon>Glomerellales</taxon>
        <taxon>Glomerellaceae</taxon>
        <taxon>Colletotrichum</taxon>
    </lineage>
</organism>
<feature type="region of interest" description="Disordered" evidence="1">
    <location>
        <begin position="491"/>
        <end position="511"/>
    </location>
</feature>
<dbReference type="InterPro" id="IPR015919">
    <property type="entry name" value="Cadherin-like_sf"/>
</dbReference>
<reference evidence="4 5" key="1">
    <citation type="submission" date="2016-11" db="EMBL/GenBank/DDBJ databases">
        <title>Draft Genome Assembly of Colletotrichum chlorophyti a pathogen of herbaceous plants.</title>
        <authorList>
            <person name="Gan P."/>
            <person name="Narusaka M."/>
            <person name="Tsushima A."/>
            <person name="Narusaka Y."/>
            <person name="Takano Y."/>
            <person name="Shirasu K."/>
        </authorList>
    </citation>
    <scope>NUCLEOTIDE SEQUENCE [LARGE SCALE GENOMIC DNA]</scope>
    <source>
        <strain evidence="4 5">NTL11</strain>
    </source>
</reference>
<proteinExistence type="predicted"/>
<feature type="compositionally biased region" description="Polar residues" evidence="1">
    <location>
        <begin position="491"/>
        <end position="510"/>
    </location>
</feature>
<gene>
    <name evidence="4" type="ORF">CCHL11_05362</name>
</gene>
<keyword evidence="2" id="KW-0472">Membrane</keyword>
<feature type="transmembrane region" description="Helical" evidence="2">
    <location>
        <begin position="342"/>
        <end position="363"/>
    </location>
</feature>
<evidence type="ECO:0000313" key="4">
    <source>
        <dbReference type="EMBL" id="OLN85902.1"/>
    </source>
</evidence>
<dbReference type="Proteomes" id="UP000186583">
    <property type="component" value="Unassembled WGS sequence"/>
</dbReference>
<evidence type="ECO:0000256" key="1">
    <source>
        <dbReference type="SAM" id="MobiDB-lite"/>
    </source>
</evidence>
<protein>
    <submittedName>
        <fullName evidence="4">Axial budding pattern protein 2</fullName>
    </submittedName>
</protein>
<dbReference type="SMART" id="SM00736">
    <property type="entry name" value="CADG"/>
    <property type="match status" value="1"/>
</dbReference>
<dbReference type="Pfam" id="PF05345">
    <property type="entry name" value="He_PIG"/>
    <property type="match status" value="2"/>
</dbReference>
<dbReference type="AlphaFoldDB" id="A0A1Q8RNL2"/>
<dbReference type="Gene3D" id="2.60.40.10">
    <property type="entry name" value="Immunoglobulins"/>
    <property type="match status" value="2"/>
</dbReference>
<dbReference type="STRING" id="708187.A0A1Q8RNL2"/>
<sequence length="737" mass="80466">MAATLVVTRNPTPQVNIPLSEQIQRFGETSSPSAIVAYPASQFSFSFARDTFSYAGDGLNYYATSADNSPLPSWIKFDAGSLTFTGRTPPFESLLQPPQKFDFQLVGSDIIGFSAVSILFSIVVGVHRLTTDTPIININATWGTEVSYQALASSIRFDGETVSPAELTLSVSELPSWLSVDNATLEIQGTPPEDARSSNSTLTFRDSYSNTLEILLSVSFAMRILRQTDLDFAVTPGRNFSFNLEPYLWTPSDVELELGGAPAGWIQVDGLVVSGTPPSSAPPGDVRVILRATSKSSGDFEQAAMTLEILPAPATTSTAPTPSASPTGNAAGDSGQGLKAGYIALAILLPLLLLFAIVILIILCRRRRRRIRNPIREKLKNREISQPIPGTFVFVEGHSRNDSYPSTFELKKPEPEENRYSQIGYFNNAVQRLKHSRTLSTITGSRLSQSNNRTSSNWRESDQSQMLTSASYGSSWLTEGVPFQPRHAQQLSTSTYDGPSEALSGSSGFLQGQRDDSYRSILDVTIPSMDDETASIQATPDLAYNTPWNEPINTRTINTVGVASDSWTEILALALAAAEKDVRGFQRTQGNQPSHHEIRVGEGQHPATEFSSSVGVITAHKQEVRLQSLLRRSVGRIAPPPLRFGQRLRLAGDRLSKGNGELEDDLAGFAWHRLCGTNEEFSVLVTSTFVVSATPQYRQEGLKQVEAQQGYPRRKAYTTVAADVNQFKHNARGQSTE</sequence>
<dbReference type="InterPro" id="IPR006644">
    <property type="entry name" value="Cadg"/>
</dbReference>
<dbReference type="GO" id="GO:0005509">
    <property type="term" value="F:calcium ion binding"/>
    <property type="evidence" value="ECO:0007669"/>
    <property type="project" value="InterPro"/>
</dbReference>
<comment type="caution">
    <text evidence="4">The sequence shown here is derived from an EMBL/GenBank/DDBJ whole genome shotgun (WGS) entry which is preliminary data.</text>
</comment>
<dbReference type="SUPFAM" id="SSF49313">
    <property type="entry name" value="Cadherin-like"/>
    <property type="match status" value="2"/>
</dbReference>
<evidence type="ECO:0000313" key="5">
    <source>
        <dbReference type="Proteomes" id="UP000186583"/>
    </source>
</evidence>
<keyword evidence="5" id="KW-1185">Reference proteome</keyword>
<dbReference type="OrthoDB" id="41532at2759"/>
<accession>A0A1Q8RNL2</accession>
<dbReference type="GO" id="GO:0016020">
    <property type="term" value="C:membrane"/>
    <property type="evidence" value="ECO:0007669"/>
    <property type="project" value="InterPro"/>
</dbReference>
<keyword evidence="2" id="KW-1133">Transmembrane helix</keyword>
<dbReference type="InterPro" id="IPR013783">
    <property type="entry name" value="Ig-like_fold"/>
</dbReference>
<feature type="domain" description="Dystroglycan-type cadherin-like" evidence="3">
    <location>
        <begin position="35"/>
        <end position="131"/>
    </location>
</feature>
<dbReference type="EMBL" id="MPGH01000138">
    <property type="protein sequence ID" value="OLN85902.1"/>
    <property type="molecule type" value="Genomic_DNA"/>
</dbReference>
<name>A0A1Q8RNL2_9PEZI</name>
<keyword evidence="2" id="KW-0812">Transmembrane</keyword>